<organism evidence="2 3">
    <name type="scientific">Chloracidobacterium sp. N</name>
    <dbReference type="NCBI Taxonomy" id="2821540"/>
    <lineage>
        <taxon>Bacteria</taxon>
        <taxon>Pseudomonadati</taxon>
        <taxon>Acidobacteriota</taxon>
        <taxon>Terriglobia</taxon>
        <taxon>Terriglobales</taxon>
        <taxon>Acidobacteriaceae</taxon>
        <taxon>Chloracidobacterium</taxon>
        <taxon>Chloracidobacterium aggregatum</taxon>
    </lineage>
</organism>
<evidence type="ECO:0000313" key="3">
    <source>
        <dbReference type="Proteomes" id="UP000677668"/>
    </source>
</evidence>
<dbReference type="Proteomes" id="UP000677668">
    <property type="component" value="Chromosome 1"/>
</dbReference>
<dbReference type="RefSeq" id="WP_211422489.1">
    <property type="nucleotide sequence ID" value="NZ_CP072642.1"/>
</dbReference>
<name>A0ABX8AZQ9_9BACT</name>
<sequence length="211" mass="22868">MIKRVTLAGRRLAWWLLAVGLTGILAGLPAGCRTLQSPPTPEFFDLIERFLPQFDGSRERAGQPPLTRQDAERLLAGAHTERRWQGQGGQEVFTVVQPVRLGKGIAQCRVTIMALPGQATIHGVLFQLSGLTDPALADDENRIIDAFVQRYGDPADVDAPDIDLVWPLPQGGLVLLAAEADDPTTTFALRPLSEVPADEALGHGGELRDHD</sequence>
<evidence type="ECO:0008006" key="4">
    <source>
        <dbReference type="Google" id="ProtNLM"/>
    </source>
</evidence>
<reference evidence="2 3" key="1">
    <citation type="submission" date="2021-03" db="EMBL/GenBank/DDBJ databases">
        <title>Genomic and phenotypic characterization of Chloracidobacterium isolates provides evidence for multiple species.</title>
        <authorList>
            <person name="Saini M.K."/>
            <person name="Costas A.M.G."/>
            <person name="Tank M."/>
            <person name="Bryant D.A."/>
        </authorList>
    </citation>
    <scope>NUCLEOTIDE SEQUENCE [LARGE SCALE GENOMIC DNA]</scope>
    <source>
        <strain evidence="2 3">N</strain>
    </source>
</reference>
<gene>
    <name evidence="2" type="ORF">J8C05_01595</name>
</gene>
<protein>
    <recommendedName>
        <fullName evidence="4">Lipoprotein</fullName>
    </recommendedName>
</protein>
<dbReference type="EMBL" id="CP072642">
    <property type="protein sequence ID" value="QUV94178.1"/>
    <property type="molecule type" value="Genomic_DNA"/>
</dbReference>
<keyword evidence="1" id="KW-1133">Transmembrane helix</keyword>
<proteinExistence type="predicted"/>
<accession>A0ABX8AZQ9</accession>
<keyword evidence="1" id="KW-0812">Transmembrane</keyword>
<evidence type="ECO:0000256" key="1">
    <source>
        <dbReference type="SAM" id="Phobius"/>
    </source>
</evidence>
<feature type="transmembrane region" description="Helical" evidence="1">
    <location>
        <begin position="12"/>
        <end position="31"/>
    </location>
</feature>
<keyword evidence="3" id="KW-1185">Reference proteome</keyword>
<keyword evidence="1" id="KW-0472">Membrane</keyword>
<evidence type="ECO:0000313" key="2">
    <source>
        <dbReference type="EMBL" id="QUV94178.1"/>
    </source>
</evidence>